<reference evidence="2 3" key="1">
    <citation type="journal article" date="2013" name="Genome Biol.">
        <title>Genome of Acanthamoeba castellanii highlights extensive lateral gene transfer and early evolution of tyrosine kinase signaling.</title>
        <authorList>
            <person name="Clarke M."/>
            <person name="Lohan A.J."/>
            <person name="Liu B."/>
            <person name="Lagkouvardos I."/>
            <person name="Roy S."/>
            <person name="Zafar N."/>
            <person name="Bertelli C."/>
            <person name="Schilde C."/>
            <person name="Kianianmomeni A."/>
            <person name="Burglin T.R."/>
            <person name="Frech C."/>
            <person name="Turcotte B."/>
            <person name="Kopec K.O."/>
            <person name="Synnott J.M."/>
            <person name="Choo C."/>
            <person name="Paponov I."/>
            <person name="Finkler A."/>
            <person name="Soon Heng Tan C."/>
            <person name="Hutchins A.P."/>
            <person name="Weinmeier T."/>
            <person name="Rattei T."/>
            <person name="Chu J.S."/>
            <person name="Gimenez G."/>
            <person name="Irimia M."/>
            <person name="Rigden D.J."/>
            <person name="Fitzpatrick D.A."/>
            <person name="Lorenzo-Morales J."/>
            <person name="Bateman A."/>
            <person name="Chiu C.H."/>
            <person name="Tang P."/>
            <person name="Hegemann P."/>
            <person name="Fromm H."/>
            <person name="Raoult D."/>
            <person name="Greub G."/>
            <person name="Miranda-Saavedra D."/>
            <person name="Chen N."/>
            <person name="Nash P."/>
            <person name="Ginger M.L."/>
            <person name="Horn M."/>
            <person name="Schaap P."/>
            <person name="Caler L."/>
            <person name="Loftus B."/>
        </authorList>
    </citation>
    <scope>NUCLEOTIDE SEQUENCE [LARGE SCALE GENOMIC DNA]</scope>
    <source>
        <strain evidence="2 3">Neff</strain>
    </source>
</reference>
<evidence type="ECO:0000313" key="2">
    <source>
        <dbReference type="EMBL" id="ELR21797.1"/>
    </source>
</evidence>
<evidence type="ECO:0000313" key="3">
    <source>
        <dbReference type="Proteomes" id="UP000011083"/>
    </source>
</evidence>
<dbReference type="Proteomes" id="UP000011083">
    <property type="component" value="Unassembled WGS sequence"/>
</dbReference>
<protein>
    <submittedName>
        <fullName evidence="2">Uncharacterized protein</fullName>
    </submittedName>
</protein>
<name>L8H984_ACACF</name>
<keyword evidence="3" id="KW-1185">Reference proteome</keyword>
<gene>
    <name evidence="2" type="ORF">ACA1_385740</name>
</gene>
<dbReference type="EMBL" id="KB007900">
    <property type="protein sequence ID" value="ELR21797.1"/>
    <property type="molecule type" value="Genomic_DNA"/>
</dbReference>
<sequence length="199" mass="22208">MAHTTFLVVSVVLLSVHSPRDSTCSRQYWTLEGLNANWAGKYFSGADNRTAVCSGSGIVFDPVTYAVVDTFALAPFEVSDYYDEAKGCYATLALATHTLQEEYGRIEDTTRTCLVQYSVDSNGTMVEDTTITGERFKTPWPLINGRRWVERGTGRMTNLEFIFFHGPRTELVESLYLMSVDPETQGPTQMLMVKCVTAP</sequence>
<dbReference type="KEGG" id="acan:ACA1_385740"/>
<feature type="chain" id="PRO_5003990530" evidence="1">
    <location>
        <begin position="19"/>
        <end position="199"/>
    </location>
</feature>
<dbReference type="AlphaFoldDB" id="L8H984"/>
<keyword evidence="1" id="KW-0732">Signal</keyword>
<dbReference type="Pfam" id="PF19177">
    <property type="entry name" value="DUF5859"/>
    <property type="match status" value="1"/>
</dbReference>
<dbReference type="GeneID" id="14922710"/>
<dbReference type="VEuPathDB" id="AmoebaDB:ACA1_385740"/>
<dbReference type="InterPro" id="IPR043849">
    <property type="entry name" value="DUF5859"/>
</dbReference>
<dbReference type="RefSeq" id="XP_004347179.1">
    <property type="nucleotide sequence ID" value="XM_004347129.1"/>
</dbReference>
<proteinExistence type="predicted"/>
<evidence type="ECO:0000256" key="1">
    <source>
        <dbReference type="SAM" id="SignalP"/>
    </source>
</evidence>
<accession>L8H984</accession>
<feature type="signal peptide" evidence="1">
    <location>
        <begin position="1"/>
        <end position="18"/>
    </location>
</feature>
<organism evidence="2 3">
    <name type="scientific">Acanthamoeba castellanii (strain ATCC 30010 / Neff)</name>
    <dbReference type="NCBI Taxonomy" id="1257118"/>
    <lineage>
        <taxon>Eukaryota</taxon>
        <taxon>Amoebozoa</taxon>
        <taxon>Discosea</taxon>
        <taxon>Longamoebia</taxon>
        <taxon>Centramoebida</taxon>
        <taxon>Acanthamoebidae</taxon>
        <taxon>Acanthamoeba</taxon>
    </lineage>
</organism>